<evidence type="ECO:0000256" key="1">
    <source>
        <dbReference type="SAM" id="MobiDB-lite"/>
    </source>
</evidence>
<evidence type="ECO:0000313" key="3">
    <source>
        <dbReference type="Proteomes" id="UP000001058"/>
    </source>
</evidence>
<feature type="region of interest" description="Disordered" evidence="1">
    <location>
        <begin position="1"/>
        <end position="31"/>
    </location>
</feature>
<protein>
    <submittedName>
        <fullName evidence="2">Uncharacterized protein</fullName>
    </submittedName>
</protein>
<reference evidence="2 3" key="1">
    <citation type="journal article" date="2010" name="Science">
        <title>Genomic analysis of organismal complexity in the multicellular green alga Volvox carteri.</title>
        <authorList>
            <person name="Prochnik S.E."/>
            <person name="Umen J."/>
            <person name="Nedelcu A.M."/>
            <person name="Hallmann A."/>
            <person name="Miller S.M."/>
            <person name="Nishii I."/>
            <person name="Ferris P."/>
            <person name="Kuo A."/>
            <person name="Mitros T."/>
            <person name="Fritz-Laylin L.K."/>
            <person name="Hellsten U."/>
            <person name="Chapman J."/>
            <person name="Simakov O."/>
            <person name="Rensing S.A."/>
            <person name="Terry A."/>
            <person name="Pangilinan J."/>
            <person name="Kapitonov V."/>
            <person name="Jurka J."/>
            <person name="Salamov A."/>
            <person name="Shapiro H."/>
            <person name="Schmutz J."/>
            <person name="Grimwood J."/>
            <person name="Lindquist E."/>
            <person name="Lucas S."/>
            <person name="Grigoriev I.V."/>
            <person name="Schmitt R."/>
            <person name="Kirk D."/>
            <person name="Rokhsar D.S."/>
        </authorList>
    </citation>
    <scope>NUCLEOTIDE SEQUENCE [LARGE SCALE GENOMIC DNA]</scope>
    <source>
        <strain evidence="3">f. Nagariensis / Eve</strain>
    </source>
</reference>
<name>D8TX25_VOLCA</name>
<dbReference type="InParanoid" id="D8TX25"/>
<dbReference type="Proteomes" id="UP000001058">
    <property type="component" value="Unassembled WGS sequence"/>
</dbReference>
<accession>D8TX25</accession>
<proteinExistence type="predicted"/>
<dbReference type="EMBL" id="GL378342">
    <property type="protein sequence ID" value="EFJ47934.1"/>
    <property type="molecule type" value="Genomic_DNA"/>
</dbReference>
<keyword evidence="3" id="KW-1185">Reference proteome</keyword>
<dbReference type="KEGG" id="vcn:VOLCADRAFT_91432"/>
<dbReference type="AlphaFoldDB" id="D8TX25"/>
<dbReference type="GeneID" id="9618442"/>
<evidence type="ECO:0000313" key="2">
    <source>
        <dbReference type="EMBL" id="EFJ47934.1"/>
    </source>
</evidence>
<gene>
    <name evidence="2" type="ORF">VOLCADRAFT_91432</name>
</gene>
<sequence length="110" mass="12169">MSNKGRRMSNLTKREDAVGLSKAEAQTPSNLRSTERMLNICAIYQRTHTSANRATLSLRILPPPGFVIQPPSGIQPLVRARCRIIPPPLFCDSIYRSSCRSGPHDEGHDG</sequence>
<organism evidence="3">
    <name type="scientific">Volvox carteri f. nagariensis</name>
    <dbReference type="NCBI Taxonomy" id="3068"/>
    <lineage>
        <taxon>Eukaryota</taxon>
        <taxon>Viridiplantae</taxon>
        <taxon>Chlorophyta</taxon>
        <taxon>core chlorophytes</taxon>
        <taxon>Chlorophyceae</taxon>
        <taxon>CS clade</taxon>
        <taxon>Chlamydomonadales</taxon>
        <taxon>Volvocaceae</taxon>
        <taxon>Volvox</taxon>
    </lineage>
</organism>
<dbReference type="RefSeq" id="XP_002951040.1">
    <property type="nucleotide sequence ID" value="XM_002950994.1"/>
</dbReference>